<dbReference type="InterPro" id="IPR005875">
    <property type="entry name" value="PurK"/>
</dbReference>
<dbReference type="EC" id="6.3.4.18" evidence="7"/>
<keyword evidence="2" id="KW-0547">Nucleotide-binding</keyword>
<dbReference type="NCBIfam" id="NF004675">
    <property type="entry name" value="PRK06019.1-1"/>
    <property type="match status" value="1"/>
</dbReference>
<evidence type="ECO:0000256" key="1">
    <source>
        <dbReference type="ARBA" id="ARBA00022598"/>
    </source>
</evidence>
<organism evidence="7">
    <name type="scientific">mine drainage metagenome</name>
    <dbReference type="NCBI Taxonomy" id="410659"/>
    <lineage>
        <taxon>unclassified sequences</taxon>
        <taxon>metagenomes</taxon>
        <taxon>ecological metagenomes</taxon>
    </lineage>
</organism>
<dbReference type="AlphaFoldDB" id="A0A1J5T1G2"/>
<name>A0A1J5T1G2_9ZZZZ</name>
<evidence type="ECO:0000256" key="2">
    <source>
        <dbReference type="ARBA" id="ARBA00022741"/>
    </source>
</evidence>
<feature type="domain" description="ATP-grasp" evidence="6">
    <location>
        <begin position="113"/>
        <end position="299"/>
    </location>
</feature>
<dbReference type="PANTHER" id="PTHR11609:SF5">
    <property type="entry name" value="PHOSPHORIBOSYLAMINOIMIDAZOLE CARBOXYLASE"/>
    <property type="match status" value="1"/>
</dbReference>
<evidence type="ECO:0000256" key="4">
    <source>
        <dbReference type="ARBA" id="ARBA00022840"/>
    </source>
</evidence>
<evidence type="ECO:0000313" key="7">
    <source>
        <dbReference type="EMBL" id="OIR10080.1"/>
    </source>
</evidence>
<proteinExistence type="inferred from homology"/>
<keyword evidence="3" id="KW-0658">Purine biosynthesis</keyword>
<gene>
    <name evidence="7" type="primary">purK_1</name>
    <name evidence="7" type="ORF">GALL_80080</name>
</gene>
<comment type="caution">
    <text evidence="7">The sequence shown here is derived from an EMBL/GenBank/DDBJ whole genome shotgun (WGS) entry which is preliminary data.</text>
</comment>
<dbReference type="InterPro" id="IPR011761">
    <property type="entry name" value="ATP-grasp"/>
</dbReference>
<dbReference type="InterPro" id="IPR054350">
    <property type="entry name" value="PurT/PurK_preATP-grasp"/>
</dbReference>
<comment type="pathway">
    <text evidence="5">Purine metabolism.</text>
</comment>
<evidence type="ECO:0000256" key="3">
    <source>
        <dbReference type="ARBA" id="ARBA00022755"/>
    </source>
</evidence>
<dbReference type="InterPro" id="IPR013815">
    <property type="entry name" value="ATP_grasp_subdomain_1"/>
</dbReference>
<dbReference type="Gene3D" id="3.30.470.20">
    <property type="entry name" value="ATP-grasp fold, B domain"/>
    <property type="match status" value="1"/>
</dbReference>
<dbReference type="SUPFAM" id="SSF52440">
    <property type="entry name" value="PreATP-grasp domain"/>
    <property type="match status" value="1"/>
</dbReference>
<dbReference type="GO" id="GO:0005829">
    <property type="term" value="C:cytosol"/>
    <property type="evidence" value="ECO:0007669"/>
    <property type="project" value="TreeGrafter"/>
</dbReference>
<keyword evidence="1 7" id="KW-0436">Ligase</keyword>
<sequence length="362" mass="38207">MPAERALPAGGTIGIIGGGQLGRMTALAAARLGYRCHVYCPEGEGPASQVAAALTTAAYEDEAALAAFAAAVDVVTFEFENIPAASVRVLERLVPVRPGWRVLDTAQDRVMEKRFFNGLGIATAPWRAVNSLAGLNQALAELGRPAVLKTTRFGYDGKGQSKIGADDDAAQAWRALNGAPAILEGFVDFEREVSVIVARGQDGATACFDVVENRHKNHILDVTLAPAALPAALAGEAQAIAAAAARALDLVGLLAVELFVSRDGRLLVNEMAPRPHNSGHWTMNACQTDQFEQLVRAVCGLPLGSPARFADAEMTNLIGDDILTVPALLAEPGAHLHLYGKAEARPGRKMGHVNRIRPLSSF</sequence>
<accession>A0A1J5T1G2</accession>
<dbReference type="Pfam" id="PF17769">
    <property type="entry name" value="PurK_C"/>
    <property type="match status" value="1"/>
</dbReference>
<dbReference type="SUPFAM" id="SSF56059">
    <property type="entry name" value="Glutathione synthetase ATP-binding domain-like"/>
    <property type="match status" value="1"/>
</dbReference>
<dbReference type="GO" id="GO:0034028">
    <property type="term" value="F:5-(carboxyamino)imidazole ribonucleotide synthase activity"/>
    <property type="evidence" value="ECO:0007669"/>
    <property type="project" value="UniProtKB-EC"/>
</dbReference>
<dbReference type="Gene3D" id="3.30.1490.20">
    <property type="entry name" value="ATP-grasp fold, A domain"/>
    <property type="match status" value="1"/>
</dbReference>
<dbReference type="Pfam" id="PF22660">
    <property type="entry name" value="RS_preATP-grasp-like"/>
    <property type="match status" value="1"/>
</dbReference>
<protein>
    <submittedName>
        <fullName evidence="7">N5-carboxyaminoimidazole ribonucleotide synthase</fullName>
        <ecNumber evidence="7">6.3.4.18</ecNumber>
    </submittedName>
</protein>
<dbReference type="PROSITE" id="PS50975">
    <property type="entry name" value="ATP_GRASP"/>
    <property type="match status" value="1"/>
</dbReference>
<dbReference type="NCBIfam" id="NF004676">
    <property type="entry name" value="PRK06019.1-2"/>
    <property type="match status" value="1"/>
</dbReference>
<dbReference type="FunFam" id="3.30.470.20:FF:000029">
    <property type="entry name" value="N5-carboxyaminoimidazole ribonucleotide synthase"/>
    <property type="match status" value="1"/>
</dbReference>
<dbReference type="PANTHER" id="PTHR11609">
    <property type="entry name" value="PURINE BIOSYNTHESIS PROTEIN 6/7, PUR6/7"/>
    <property type="match status" value="1"/>
</dbReference>
<dbReference type="Pfam" id="PF02222">
    <property type="entry name" value="ATP-grasp"/>
    <property type="match status" value="1"/>
</dbReference>
<dbReference type="SUPFAM" id="SSF51246">
    <property type="entry name" value="Rudiment single hybrid motif"/>
    <property type="match status" value="1"/>
</dbReference>
<dbReference type="Gene3D" id="3.40.50.20">
    <property type="match status" value="1"/>
</dbReference>
<reference evidence="7" key="1">
    <citation type="submission" date="2016-10" db="EMBL/GenBank/DDBJ databases">
        <title>Sequence of Gallionella enrichment culture.</title>
        <authorList>
            <person name="Poehlein A."/>
            <person name="Muehling M."/>
            <person name="Daniel R."/>
        </authorList>
    </citation>
    <scope>NUCLEOTIDE SEQUENCE</scope>
</reference>
<dbReference type="InterPro" id="IPR016185">
    <property type="entry name" value="PreATP-grasp_dom_sf"/>
</dbReference>
<dbReference type="NCBIfam" id="NF004679">
    <property type="entry name" value="PRK06019.1-5"/>
    <property type="match status" value="1"/>
</dbReference>
<dbReference type="InterPro" id="IPR003135">
    <property type="entry name" value="ATP-grasp_carboxylate-amine"/>
</dbReference>
<evidence type="ECO:0000259" key="6">
    <source>
        <dbReference type="PROSITE" id="PS50975"/>
    </source>
</evidence>
<dbReference type="GO" id="GO:0006189">
    <property type="term" value="P:'de novo' IMP biosynthetic process"/>
    <property type="evidence" value="ECO:0007669"/>
    <property type="project" value="InterPro"/>
</dbReference>
<dbReference type="GO" id="GO:0046872">
    <property type="term" value="F:metal ion binding"/>
    <property type="evidence" value="ECO:0007669"/>
    <property type="project" value="InterPro"/>
</dbReference>
<dbReference type="FunFam" id="3.30.1490.20:FF:000015">
    <property type="entry name" value="N5-carboxyaminoimidazole ribonucleotide synthase"/>
    <property type="match status" value="1"/>
</dbReference>
<dbReference type="NCBIfam" id="TIGR01161">
    <property type="entry name" value="purK"/>
    <property type="match status" value="1"/>
</dbReference>
<dbReference type="InterPro" id="IPR040686">
    <property type="entry name" value="PurK_C"/>
</dbReference>
<dbReference type="InterPro" id="IPR011054">
    <property type="entry name" value="Rudment_hybrid_motif"/>
</dbReference>
<dbReference type="EMBL" id="MLJW01000024">
    <property type="protein sequence ID" value="OIR10080.1"/>
    <property type="molecule type" value="Genomic_DNA"/>
</dbReference>
<dbReference type="FunFam" id="3.40.50.20:FF:000016">
    <property type="entry name" value="N5-carboxyaminoimidazole ribonucleotide synthase"/>
    <property type="match status" value="1"/>
</dbReference>
<keyword evidence="4" id="KW-0067">ATP-binding</keyword>
<dbReference type="GO" id="GO:0004638">
    <property type="term" value="F:phosphoribosylaminoimidazole carboxylase activity"/>
    <property type="evidence" value="ECO:0007669"/>
    <property type="project" value="InterPro"/>
</dbReference>
<evidence type="ECO:0000256" key="5">
    <source>
        <dbReference type="ARBA" id="ARBA00025704"/>
    </source>
</evidence>
<dbReference type="HAMAP" id="MF_01928">
    <property type="entry name" value="PurK"/>
    <property type="match status" value="1"/>
</dbReference>
<dbReference type="GO" id="GO:0005524">
    <property type="term" value="F:ATP binding"/>
    <property type="evidence" value="ECO:0007669"/>
    <property type="project" value="UniProtKB-KW"/>
</dbReference>